<dbReference type="PIRSF" id="PIRSF005719">
    <property type="entry name" value="SMC"/>
    <property type="match status" value="1"/>
</dbReference>
<name>D0LY52_HALO1</name>
<dbReference type="InterPro" id="IPR024704">
    <property type="entry name" value="SMC"/>
</dbReference>
<dbReference type="InterPro" id="IPR003395">
    <property type="entry name" value="RecF/RecN/SMC_N"/>
</dbReference>
<dbReference type="GO" id="GO:0005737">
    <property type="term" value="C:cytoplasm"/>
    <property type="evidence" value="ECO:0007669"/>
    <property type="project" value="UniProtKB-SubCell"/>
</dbReference>
<dbReference type="Gene3D" id="3.40.50.300">
    <property type="entry name" value="P-loop containing nucleotide triphosphate hydrolases"/>
    <property type="match status" value="3"/>
</dbReference>
<feature type="compositionally biased region" description="Low complexity" evidence="8">
    <location>
        <begin position="186"/>
        <end position="242"/>
    </location>
</feature>
<comment type="similarity">
    <text evidence="7">Belongs to the SMC family.</text>
</comment>
<dbReference type="GO" id="GO:0005524">
    <property type="term" value="F:ATP binding"/>
    <property type="evidence" value="ECO:0007669"/>
    <property type="project" value="UniProtKB-UniRule"/>
</dbReference>
<evidence type="ECO:0000313" key="10">
    <source>
        <dbReference type="EMBL" id="ACY16202.1"/>
    </source>
</evidence>
<keyword evidence="3 7" id="KW-0547">Nucleotide-binding</keyword>
<dbReference type="InterPro" id="IPR011890">
    <property type="entry name" value="SMC_prok"/>
</dbReference>
<dbReference type="eggNOG" id="COG1196">
    <property type="taxonomic scope" value="Bacteria"/>
</dbReference>
<feature type="coiled-coil region" evidence="7">
    <location>
        <begin position="1117"/>
        <end position="1144"/>
    </location>
</feature>
<dbReference type="Gene3D" id="1.20.1060.20">
    <property type="match status" value="1"/>
</dbReference>
<evidence type="ECO:0000256" key="4">
    <source>
        <dbReference type="ARBA" id="ARBA00022840"/>
    </source>
</evidence>
<protein>
    <recommendedName>
        <fullName evidence="7">Chromosome partition protein Smc</fullName>
    </recommendedName>
</protein>
<dbReference type="InterPro" id="IPR027417">
    <property type="entry name" value="P-loop_NTPase"/>
</dbReference>
<comment type="function">
    <text evidence="7">Required for chromosome condensation and partitioning.</text>
</comment>
<accession>D0LY52</accession>
<dbReference type="OrthoDB" id="9808768at2"/>
<feature type="coiled-coil region" evidence="7">
    <location>
        <begin position="365"/>
        <end position="392"/>
    </location>
</feature>
<comment type="subunit">
    <text evidence="7">Homodimer.</text>
</comment>
<feature type="coiled-coil region" evidence="7">
    <location>
        <begin position="467"/>
        <end position="683"/>
    </location>
</feature>
<dbReference type="GO" id="GO:0003677">
    <property type="term" value="F:DNA binding"/>
    <property type="evidence" value="ECO:0007669"/>
    <property type="project" value="UniProtKB-UniRule"/>
</dbReference>
<dbReference type="GO" id="GO:0007062">
    <property type="term" value="P:sister chromatid cohesion"/>
    <property type="evidence" value="ECO:0007669"/>
    <property type="project" value="InterPro"/>
</dbReference>
<reference evidence="10 11" key="1">
    <citation type="journal article" date="2010" name="Stand. Genomic Sci.">
        <title>Complete genome sequence of Haliangium ochraceum type strain (SMP-2).</title>
        <authorList>
            <consortium name="US DOE Joint Genome Institute (JGI-PGF)"/>
            <person name="Ivanova N."/>
            <person name="Daum C."/>
            <person name="Lang E."/>
            <person name="Abt B."/>
            <person name="Kopitz M."/>
            <person name="Saunders E."/>
            <person name="Lapidus A."/>
            <person name="Lucas S."/>
            <person name="Glavina Del Rio T."/>
            <person name="Nolan M."/>
            <person name="Tice H."/>
            <person name="Copeland A."/>
            <person name="Cheng J.F."/>
            <person name="Chen F."/>
            <person name="Bruce D."/>
            <person name="Goodwin L."/>
            <person name="Pitluck S."/>
            <person name="Mavromatis K."/>
            <person name="Pati A."/>
            <person name="Mikhailova N."/>
            <person name="Chen A."/>
            <person name="Palaniappan K."/>
            <person name="Land M."/>
            <person name="Hauser L."/>
            <person name="Chang Y.J."/>
            <person name="Jeffries C.D."/>
            <person name="Detter J.C."/>
            <person name="Brettin T."/>
            <person name="Rohde M."/>
            <person name="Goker M."/>
            <person name="Bristow J."/>
            <person name="Markowitz V."/>
            <person name="Eisen J.A."/>
            <person name="Hugenholtz P."/>
            <person name="Kyrpides N.C."/>
            <person name="Klenk H.P."/>
        </authorList>
    </citation>
    <scope>NUCLEOTIDE SEQUENCE [LARGE SCALE GENOMIC DNA]</scope>
    <source>
        <strain evidence="11">DSM 14365 / CIP 107738 / JCM 11303 / AJ 13395 / SMP-2</strain>
    </source>
</reference>
<feature type="coiled-coil region" evidence="7">
    <location>
        <begin position="1203"/>
        <end position="1244"/>
    </location>
</feature>
<evidence type="ECO:0000256" key="6">
    <source>
        <dbReference type="ARBA" id="ARBA00023125"/>
    </source>
</evidence>
<dbReference type="GO" id="GO:0005694">
    <property type="term" value="C:chromosome"/>
    <property type="evidence" value="ECO:0007669"/>
    <property type="project" value="InterPro"/>
</dbReference>
<feature type="region of interest" description="Disordered" evidence="8">
    <location>
        <begin position="98"/>
        <end position="152"/>
    </location>
</feature>
<evidence type="ECO:0000256" key="7">
    <source>
        <dbReference type="HAMAP-Rule" id="MF_01894"/>
    </source>
</evidence>
<evidence type="ECO:0000256" key="1">
    <source>
        <dbReference type="ARBA" id="ARBA00004496"/>
    </source>
</evidence>
<feature type="coiled-coil region" evidence="7">
    <location>
        <begin position="879"/>
        <end position="976"/>
    </location>
</feature>
<feature type="region of interest" description="Disordered" evidence="8">
    <location>
        <begin position="178"/>
        <end position="278"/>
    </location>
</feature>
<dbReference type="InterPro" id="IPR036277">
    <property type="entry name" value="SMC_hinge_sf"/>
</dbReference>
<dbReference type="CDD" id="cd03278">
    <property type="entry name" value="ABC_SMC_barmotin"/>
    <property type="match status" value="1"/>
</dbReference>
<dbReference type="SMART" id="SM00968">
    <property type="entry name" value="SMC_hinge"/>
    <property type="match status" value="1"/>
</dbReference>
<dbReference type="HAMAP" id="MF_01894">
    <property type="entry name" value="Smc_prok"/>
    <property type="match status" value="1"/>
</dbReference>
<comment type="domain">
    <text evidence="7">Contains large globular domains required for ATP hydrolysis at each terminus and a third globular domain forming a flexible hinge near the middle of the molecule. These domains are separated by coiled-coil structures.</text>
</comment>
<keyword evidence="11" id="KW-1185">Reference proteome</keyword>
<dbReference type="SUPFAM" id="SSF52540">
    <property type="entry name" value="P-loop containing nucleoside triphosphate hydrolases"/>
    <property type="match status" value="1"/>
</dbReference>
<dbReference type="FunFam" id="3.40.50.300:FF:000901">
    <property type="entry name" value="Chromosome partition protein Smc"/>
    <property type="match status" value="1"/>
</dbReference>
<evidence type="ECO:0000256" key="5">
    <source>
        <dbReference type="ARBA" id="ARBA00023054"/>
    </source>
</evidence>
<dbReference type="Pfam" id="PF06470">
    <property type="entry name" value="SMC_hinge"/>
    <property type="match status" value="1"/>
</dbReference>
<dbReference type="Proteomes" id="UP000001880">
    <property type="component" value="Chromosome"/>
</dbReference>
<evidence type="ECO:0000256" key="3">
    <source>
        <dbReference type="ARBA" id="ARBA00022741"/>
    </source>
</evidence>
<comment type="subcellular location">
    <subcellularLocation>
        <location evidence="1 7">Cytoplasm</location>
    </subcellularLocation>
</comment>
<dbReference type="SUPFAM" id="SSF75553">
    <property type="entry name" value="Smc hinge domain"/>
    <property type="match status" value="1"/>
</dbReference>
<dbReference type="RefSeq" id="WP_012828801.1">
    <property type="nucleotide sequence ID" value="NC_013440.1"/>
</dbReference>
<evidence type="ECO:0000256" key="2">
    <source>
        <dbReference type="ARBA" id="ARBA00022490"/>
    </source>
</evidence>
<evidence type="ECO:0000313" key="11">
    <source>
        <dbReference type="Proteomes" id="UP000001880"/>
    </source>
</evidence>
<dbReference type="PANTHER" id="PTHR43977">
    <property type="entry name" value="STRUCTURAL MAINTENANCE OF CHROMOSOMES PROTEIN 3"/>
    <property type="match status" value="1"/>
</dbReference>
<evidence type="ECO:0000259" key="9">
    <source>
        <dbReference type="SMART" id="SM00968"/>
    </source>
</evidence>
<dbReference type="HOGENOM" id="CLU_001042_2_2_7"/>
<organism evidence="10 11">
    <name type="scientific">Haliangium ochraceum (strain DSM 14365 / JCM 11303 / SMP-2)</name>
    <dbReference type="NCBI Taxonomy" id="502025"/>
    <lineage>
        <taxon>Bacteria</taxon>
        <taxon>Pseudomonadati</taxon>
        <taxon>Myxococcota</taxon>
        <taxon>Polyangia</taxon>
        <taxon>Haliangiales</taxon>
        <taxon>Kofleriaceae</taxon>
        <taxon>Haliangium</taxon>
    </lineage>
</organism>
<dbReference type="InterPro" id="IPR010935">
    <property type="entry name" value="SMC_hinge"/>
</dbReference>
<feature type="binding site" evidence="7">
    <location>
        <begin position="32"/>
        <end position="39"/>
    </location>
    <ligand>
        <name>ATP</name>
        <dbReference type="ChEBI" id="CHEBI:30616"/>
    </ligand>
</feature>
<dbReference type="GO" id="GO:0007059">
    <property type="term" value="P:chromosome segregation"/>
    <property type="evidence" value="ECO:0007669"/>
    <property type="project" value="UniProtKB-UniRule"/>
</dbReference>
<keyword evidence="6 7" id="KW-0238">DNA-binding</keyword>
<dbReference type="STRING" id="502025.Hoch_3702"/>
<feature type="domain" description="SMC hinge" evidence="9">
    <location>
        <begin position="727"/>
        <end position="845"/>
    </location>
</feature>
<keyword evidence="4 7" id="KW-0067">ATP-binding</keyword>
<dbReference type="GO" id="GO:0006260">
    <property type="term" value="P:DNA replication"/>
    <property type="evidence" value="ECO:0007669"/>
    <property type="project" value="UniProtKB-UniRule"/>
</dbReference>
<dbReference type="Pfam" id="PF02463">
    <property type="entry name" value="SMC_N"/>
    <property type="match status" value="2"/>
</dbReference>
<dbReference type="Gene3D" id="3.30.70.1620">
    <property type="match status" value="1"/>
</dbReference>
<sequence>MRIKRIEIIGFKSFCDRTVLNISSPVTSVVGPNGCGKSNIVDAIRWSMGEQSARHLRGKAMDDVIFAGSESRGPASMAEVSLTFEDVGFSRETLELALDESTDDVDEFAEGESAEGESAEGESAEGESAEGESAEGEGAEAESATADESDADAIPMHSEIVQPSGGEPLPYRASAVADTTIETSDETQAAQDANADADASEAAAEATESAATGADDAEAGADTAEASADTAEAAPDTATASADDADAGEPGANASVAPTGIPSLDGEEAGMSASEEVQEFLEDKPPAFDFASYSEVTITRRLFRDGTSQYLINRVPCRLRDVTDFFLGTGVGTKAYSIIEQGRVGMIVSSRPQERRAIIEEAAGITKFKTKKRAAERKLDQTRQNLVRVSDIVTELGKRMGSLRRQAQKAERYRRYKTELRDIDLWKASHKYLEFRAEEKLLNHNLRTCRTSLEAVRTEYEATDAKVVAARTELAAEERRLATLQETIYEQENRVRLAENKIAFQTREADDLSTRASSATEEIAELEKRREDSVAQLEVQRQELEAMVEQAETEQFAVESREMAAAEARQMQANAQSRLDEARNKLTQARAEQVRAESRREALGRRRDETARRLERIMGDTETTSARVSQLEKESQGLERQLAGLRQTRLDLGSQSEGLEHRREHLEESVQQCETQVDELRGELHRRRSRLQSLVEIQDKYEGFARGTRAMMQAVQKPAPERQNLLANIRGLVADVVRAPAQFEAAVEAALGDRLGGILVSDADSGAEAVRFLKDTSAGRSAFVPCRDAGPAPADAPAAAENLPQGVLGRMAELVAFADGYEQVGRRLLGDCLVVDTLERAVNLRGSGQSVTMVTLEGDIVDERGVVLGGSREAQGASVLAQKREIRELEELTARLEGELTEATARFVSTKAEHQQVQKALEALRKESHQGDIAILGMEKDVSRSRGEFERLRERLAQLNAEQLELDERMRGLAAEEQELTELHTTASDGIDAYEREQLGLIEAVTDGRERLEELTQMLTEARVRAAQMGEKRASIEAAVLRLEAGERELGQRVAKLQTDIVQSGERAELLRTESAALEAELVGVREELARNTAANEEGRSAYDERMVALQADEVLVRELRGRAEGLAGEATQLEVKLGNLEANLYALGETIEDRYQVNIAVDLFDYHLRPPVTTTEDKRLSELKRLIERMGSDINLTAIDEYAEVSERHEYLRTQRDDLERAVDQLEAAIQKINRTSRKLFRDTYAAVNAKFQDVFPRLFRGGQARLQLTGTRGKDGEEVDILDAGVEIIAQPPGKKNSTVDQLSGGEKALTAVALIFSIFLIKPSPFCLLDEVDAPLDDANVDRYNEIIREMTDSSQFIVITHNKRTMEIADDLYGVTMQEPGVSKLVSVNLSKLDDRVAA</sequence>
<gene>
    <name evidence="7" type="primary">smc</name>
    <name evidence="10" type="ordered locus">Hoch_3702</name>
</gene>
<proteinExistence type="inferred from homology"/>
<dbReference type="KEGG" id="hoh:Hoch_3702"/>
<dbReference type="GO" id="GO:0030261">
    <property type="term" value="P:chromosome condensation"/>
    <property type="evidence" value="ECO:0007669"/>
    <property type="project" value="InterPro"/>
</dbReference>
<keyword evidence="2 7" id="KW-0963">Cytoplasm</keyword>
<dbReference type="EMBL" id="CP001804">
    <property type="protein sequence ID" value="ACY16202.1"/>
    <property type="molecule type" value="Genomic_DNA"/>
</dbReference>
<dbReference type="GO" id="GO:0016887">
    <property type="term" value="F:ATP hydrolysis activity"/>
    <property type="evidence" value="ECO:0007669"/>
    <property type="project" value="InterPro"/>
</dbReference>
<keyword evidence="5 7" id="KW-0175">Coiled coil</keyword>
<dbReference type="NCBIfam" id="TIGR02168">
    <property type="entry name" value="SMC_prok_B"/>
    <property type="match status" value="1"/>
</dbReference>
<feature type="compositionally biased region" description="Acidic residues" evidence="8">
    <location>
        <begin position="98"/>
        <end position="151"/>
    </location>
</feature>
<evidence type="ECO:0000256" key="8">
    <source>
        <dbReference type="SAM" id="MobiDB-lite"/>
    </source>
</evidence>